<comment type="caution">
    <text evidence="1">The sequence shown here is derived from an EMBL/GenBank/DDBJ whole genome shotgun (WGS) entry which is preliminary data.</text>
</comment>
<organism evidence="1 2">
    <name type="scientific">Cereibacter sphaeroides</name>
    <name type="common">Rhodobacter sphaeroides</name>
    <dbReference type="NCBI Taxonomy" id="1063"/>
    <lineage>
        <taxon>Bacteria</taxon>
        <taxon>Pseudomonadati</taxon>
        <taxon>Pseudomonadota</taxon>
        <taxon>Alphaproteobacteria</taxon>
        <taxon>Rhodobacterales</taxon>
        <taxon>Paracoccaceae</taxon>
        <taxon>Cereibacter</taxon>
    </lineage>
</organism>
<protein>
    <submittedName>
        <fullName evidence="1">Uncharacterized protein</fullName>
    </submittedName>
</protein>
<dbReference type="Proteomes" id="UP000248975">
    <property type="component" value="Unassembled WGS sequence"/>
</dbReference>
<accession>A0A2W5SAV9</accession>
<dbReference type="Gene3D" id="2.40.160.10">
    <property type="entry name" value="Porin"/>
    <property type="match status" value="1"/>
</dbReference>
<evidence type="ECO:0000313" key="1">
    <source>
        <dbReference type="EMBL" id="PZR00159.1"/>
    </source>
</evidence>
<name>A0A2W5SAV9_CERSP</name>
<evidence type="ECO:0000313" key="2">
    <source>
        <dbReference type="Proteomes" id="UP000248975"/>
    </source>
</evidence>
<sequence>MNIVGRGRDVPKLKSIHFQSGIVLAALISAGASKAEEAWPIAEDLGFKFYGQINQAYTNYDDGQTSRGFFTVDNSTNEDNSFVGIRGGKVTDNGSILAGRFELRMTDRRSDTTSIQNPAGGGFSIDKQDIMRAEIGYATDGYGTIFFGQGDMSGNLWSPDYSGTTVISRQNLGEIAGGMRLLYPDGTVSDRTINESVGSYDSGRRFRLRYDTPNMAGFTASASVGREVLISNDNETYVDLVGKYESENRYSKYGMSVSIIGEGDDVYAGSVAISYLHKPTGLNFTYAGGNSTDHRHYYMLKAGIIQNLFSFGSTALAFEWYNNGNWAAEGAEDEIFGVSLVQRVDSQNLEIYAAMRSYDDYNNLGIANEDFQKSNVTAIGVRWMF</sequence>
<reference evidence="1 2" key="1">
    <citation type="submission" date="2017-08" db="EMBL/GenBank/DDBJ databases">
        <title>Infants hospitalized years apart are colonized by the same room-sourced microbial strains.</title>
        <authorList>
            <person name="Brooks B."/>
            <person name="Olm M.R."/>
            <person name="Firek B.A."/>
            <person name="Baker R."/>
            <person name="Thomas B.C."/>
            <person name="Morowitz M.J."/>
            <person name="Banfield J.F."/>
        </authorList>
    </citation>
    <scope>NUCLEOTIDE SEQUENCE [LARGE SCALE GENOMIC DNA]</scope>
    <source>
        <strain evidence="1">S2_003_000_R2_11</strain>
    </source>
</reference>
<dbReference type="InterPro" id="IPR023614">
    <property type="entry name" value="Porin_dom_sf"/>
</dbReference>
<dbReference type="EMBL" id="QFQS01000001">
    <property type="protein sequence ID" value="PZR00159.1"/>
    <property type="molecule type" value="Genomic_DNA"/>
</dbReference>
<gene>
    <name evidence="1" type="ORF">DI533_06030</name>
</gene>
<dbReference type="SUPFAM" id="SSF56935">
    <property type="entry name" value="Porins"/>
    <property type="match status" value="1"/>
</dbReference>
<dbReference type="AlphaFoldDB" id="A0A2W5SAV9"/>
<proteinExistence type="predicted"/>